<dbReference type="Pfam" id="PF12937">
    <property type="entry name" value="F-box-like"/>
    <property type="match status" value="1"/>
</dbReference>
<dbReference type="OrthoDB" id="690814at2759"/>
<evidence type="ECO:0000313" key="2">
    <source>
        <dbReference type="EnsemblPlants" id="TraesCS5A02G357900.1.cds1"/>
    </source>
</evidence>
<dbReference type="PROSITE" id="PS50181">
    <property type="entry name" value="FBOX"/>
    <property type="match status" value="1"/>
</dbReference>
<dbReference type="Gramene" id="TraesMAC5A03G02717060.1">
    <property type="protein sequence ID" value="TraesMAC5A03G02717060.1.CDS1"/>
    <property type="gene ID" value="TraesMAC5A03G02717060"/>
</dbReference>
<dbReference type="Gramene" id="TraesJAG5A03G02719990.1">
    <property type="protein sequence ID" value="TraesJAG5A03G02719990.1.CDS1"/>
    <property type="gene ID" value="TraesJAG5A03G02719990"/>
</dbReference>
<dbReference type="Gramene" id="TraesCAD_scaffold_021106_01G000100.1">
    <property type="protein sequence ID" value="TraesCAD_scaffold_021106_01G000100.1"/>
    <property type="gene ID" value="TraesCAD_scaffold_021106_01G000100"/>
</dbReference>
<dbReference type="EnsemblPlants" id="TraesCS5A02G357900.1">
    <property type="protein sequence ID" value="TraesCS5A02G357900.1.cds1"/>
    <property type="gene ID" value="TraesCS5A02G357900"/>
</dbReference>
<sequence>MEAAAAAREVPRLPEELLATIISLTSPQDACRAAAVSRAFLAAADSDTVWSGFLSRDLPQLVAEGELPRAPPSRKALFRRLSVTPALLPCKLVVRIDNRLPVPS</sequence>
<dbReference type="SMR" id="A0A3B6KLP8"/>
<name>A0A3B6KLP8_WHEAT</name>
<protein>
    <recommendedName>
        <fullName evidence="1">F-box domain-containing protein</fullName>
    </recommendedName>
</protein>
<dbReference type="Gramene" id="TraesROB_scaffold_132880_01G000100.1">
    <property type="protein sequence ID" value="TraesROB_scaffold_132880_01G000100.1"/>
    <property type="gene ID" value="TraesROB_scaffold_132880_01G000100"/>
</dbReference>
<keyword evidence="3" id="KW-1185">Reference proteome</keyword>
<organism evidence="2">
    <name type="scientific">Triticum aestivum</name>
    <name type="common">Wheat</name>
    <dbReference type="NCBI Taxonomy" id="4565"/>
    <lineage>
        <taxon>Eukaryota</taxon>
        <taxon>Viridiplantae</taxon>
        <taxon>Streptophyta</taxon>
        <taxon>Embryophyta</taxon>
        <taxon>Tracheophyta</taxon>
        <taxon>Spermatophyta</taxon>
        <taxon>Magnoliopsida</taxon>
        <taxon>Liliopsida</taxon>
        <taxon>Poales</taxon>
        <taxon>Poaceae</taxon>
        <taxon>BOP clade</taxon>
        <taxon>Pooideae</taxon>
        <taxon>Triticodae</taxon>
        <taxon>Triticeae</taxon>
        <taxon>Triticinae</taxon>
        <taxon>Triticum</taxon>
    </lineage>
</organism>
<dbReference type="Gramene" id="TraesSYM5A03G02747620.1">
    <property type="protein sequence ID" value="TraesSYM5A03G02747620.1.CDS1"/>
    <property type="gene ID" value="TraesSYM5A03G02747620"/>
</dbReference>
<accession>A0A3B6KLP8</accession>
<feature type="domain" description="F-box" evidence="1">
    <location>
        <begin position="7"/>
        <end position="53"/>
    </location>
</feature>
<dbReference type="InterPro" id="IPR036047">
    <property type="entry name" value="F-box-like_dom_sf"/>
</dbReference>
<dbReference type="SUPFAM" id="SSF81383">
    <property type="entry name" value="F-box domain"/>
    <property type="match status" value="1"/>
</dbReference>
<evidence type="ECO:0000259" key="1">
    <source>
        <dbReference type="PROSITE" id="PS50181"/>
    </source>
</evidence>
<dbReference type="OMA" id="FTHRLVC"/>
<dbReference type="InterPro" id="IPR001810">
    <property type="entry name" value="F-box_dom"/>
</dbReference>
<dbReference type="Gramene" id="TraesCS5A02G357900.1">
    <property type="protein sequence ID" value="TraesCS5A02G357900.1.cds1"/>
    <property type="gene ID" value="TraesCS5A02G357900"/>
</dbReference>
<reference evidence="2" key="1">
    <citation type="submission" date="2018-08" db="EMBL/GenBank/DDBJ databases">
        <authorList>
            <person name="Rossello M."/>
        </authorList>
    </citation>
    <scope>NUCLEOTIDE SEQUENCE [LARGE SCALE GENOMIC DNA]</scope>
    <source>
        <strain evidence="2">cv. Chinese Spring</strain>
    </source>
</reference>
<dbReference type="AlphaFoldDB" id="A0A3B6KLP8"/>
<dbReference type="Gramene" id="TraesCS5A03G0859900.1">
    <property type="protein sequence ID" value="TraesCS5A03G0859900.1.CDS1"/>
    <property type="gene ID" value="TraesCS5A03G0859900"/>
</dbReference>
<dbReference type="CDD" id="cd22162">
    <property type="entry name" value="F-box_AtSKIP3-like"/>
    <property type="match status" value="1"/>
</dbReference>
<proteinExistence type="predicted"/>
<reference evidence="2" key="2">
    <citation type="submission" date="2018-10" db="UniProtKB">
        <authorList>
            <consortium name="EnsemblPlants"/>
        </authorList>
    </citation>
    <scope>IDENTIFICATION</scope>
</reference>
<dbReference type="Gramene" id="TraesCLE_scaffold_164076_01G000100.1">
    <property type="protein sequence ID" value="TraesCLE_scaffold_164076_01G000100.1"/>
    <property type="gene ID" value="TraesCLE_scaffold_164076_01G000100"/>
</dbReference>
<dbReference type="Gene3D" id="1.20.1280.50">
    <property type="match status" value="1"/>
</dbReference>
<dbReference type="Gramene" id="TraesRN5A0100874700.1">
    <property type="protein sequence ID" value="TraesRN5A0100874700.1"/>
    <property type="gene ID" value="TraesRN5A0100874700"/>
</dbReference>
<evidence type="ECO:0000313" key="3">
    <source>
        <dbReference type="Proteomes" id="UP000019116"/>
    </source>
</evidence>
<dbReference type="Proteomes" id="UP000019116">
    <property type="component" value="Chromosome 5A"/>
</dbReference>
<dbReference type="Gramene" id="TraesPARA_EIv1.0_1544580.1">
    <property type="protein sequence ID" value="TraesPARA_EIv1.0_1544580.1.CDS1"/>
    <property type="gene ID" value="TraesPARA_EIv1.0_1544580"/>
</dbReference>